<dbReference type="EMBL" id="OD003581">
    <property type="protein sequence ID" value="CAD7408186.1"/>
    <property type="molecule type" value="Genomic_DNA"/>
</dbReference>
<feature type="transmembrane region" description="Helical" evidence="1">
    <location>
        <begin position="73"/>
        <end position="94"/>
    </location>
</feature>
<evidence type="ECO:0000313" key="2">
    <source>
        <dbReference type="EMBL" id="CAD7408186.1"/>
    </source>
</evidence>
<proteinExistence type="predicted"/>
<organism evidence="2">
    <name type="scientific">Timema poppense</name>
    <name type="common">Walking stick</name>
    <dbReference type="NCBI Taxonomy" id="170557"/>
    <lineage>
        <taxon>Eukaryota</taxon>
        <taxon>Metazoa</taxon>
        <taxon>Ecdysozoa</taxon>
        <taxon>Arthropoda</taxon>
        <taxon>Hexapoda</taxon>
        <taxon>Insecta</taxon>
        <taxon>Pterygota</taxon>
        <taxon>Neoptera</taxon>
        <taxon>Polyneoptera</taxon>
        <taxon>Phasmatodea</taxon>
        <taxon>Timematodea</taxon>
        <taxon>Timematoidea</taxon>
        <taxon>Timematidae</taxon>
        <taxon>Timema</taxon>
    </lineage>
</organism>
<name>A0A7R9H433_TIMPO</name>
<evidence type="ECO:0000256" key="1">
    <source>
        <dbReference type="SAM" id="Phobius"/>
    </source>
</evidence>
<keyword evidence="1" id="KW-1133">Transmembrane helix</keyword>
<keyword evidence="1" id="KW-0812">Transmembrane</keyword>
<reference evidence="2" key="1">
    <citation type="submission" date="2020-11" db="EMBL/GenBank/DDBJ databases">
        <authorList>
            <person name="Tran Van P."/>
        </authorList>
    </citation>
    <scope>NUCLEOTIDE SEQUENCE</scope>
</reference>
<keyword evidence="1" id="KW-0472">Membrane</keyword>
<sequence>MAALEGLPVVSDLYTILDGHKQTPRNGPNRDAKRAAGGAKLRLVTNPRVYAPLVFRLTTLTVGVTYYSPLSALAIYCLLNPLAILFSAFIWDICSKKKALKTRKLTNVPTIAAPTYYFPRTKKTTTCLYQNIDQLNEEKNWTSKVFYTSRVRGPIHGCSGSNGPDFIVVIEVRHHVQGGGISEASKFTVSVVFDS</sequence>
<dbReference type="AlphaFoldDB" id="A0A7R9H433"/>
<protein>
    <submittedName>
        <fullName evidence="2">Uncharacterized protein</fullName>
    </submittedName>
</protein>
<gene>
    <name evidence="2" type="ORF">TPSB3V08_LOCUS6234</name>
</gene>
<accession>A0A7R9H433</accession>